<dbReference type="SMART" id="SM00934">
    <property type="entry name" value="OMPdecase"/>
    <property type="match status" value="1"/>
</dbReference>
<dbReference type="Proteomes" id="UP001165740">
    <property type="component" value="Chromosome 10"/>
</dbReference>
<dbReference type="GeneID" id="106065284"/>
<dbReference type="InterPro" id="IPR000836">
    <property type="entry name" value="PRTase_dom"/>
</dbReference>
<evidence type="ECO:0000256" key="11">
    <source>
        <dbReference type="ARBA" id="ARBA00022975"/>
    </source>
</evidence>
<dbReference type="GO" id="GO:0004590">
    <property type="term" value="F:orotidine-5'-phosphate decarboxylase activity"/>
    <property type="evidence" value="ECO:0007669"/>
    <property type="project" value="UniProtKB-EC"/>
</dbReference>
<dbReference type="GO" id="GO:0006207">
    <property type="term" value="P:'de novo' pyrimidine nucleobase biosynthetic process"/>
    <property type="evidence" value="ECO:0007669"/>
    <property type="project" value="InterPro"/>
</dbReference>
<organism evidence="21 22">
    <name type="scientific">Biomphalaria glabrata</name>
    <name type="common">Bloodfluke planorb</name>
    <name type="synonym">Freshwater snail</name>
    <dbReference type="NCBI Taxonomy" id="6526"/>
    <lineage>
        <taxon>Eukaryota</taxon>
        <taxon>Metazoa</taxon>
        <taxon>Spiralia</taxon>
        <taxon>Lophotrochozoa</taxon>
        <taxon>Mollusca</taxon>
        <taxon>Gastropoda</taxon>
        <taxon>Heterobranchia</taxon>
        <taxon>Euthyneura</taxon>
        <taxon>Panpulmonata</taxon>
        <taxon>Hygrophila</taxon>
        <taxon>Lymnaeoidea</taxon>
        <taxon>Planorbidae</taxon>
        <taxon>Biomphalaria</taxon>
    </lineage>
</organism>
<evidence type="ECO:0000256" key="16">
    <source>
        <dbReference type="ARBA" id="ARBA00060327"/>
    </source>
</evidence>
<evidence type="ECO:0000256" key="10">
    <source>
        <dbReference type="ARBA" id="ARBA00022793"/>
    </source>
</evidence>
<keyword evidence="8" id="KW-0328">Glycosyltransferase</keyword>
<comment type="similarity">
    <text evidence="3">In the N-terminal section; belongs to the purine/pyrimidine phosphoribosyltransferase family.</text>
</comment>
<dbReference type="NCBIfam" id="TIGR00336">
    <property type="entry name" value="pyrE"/>
    <property type="match status" value="1"/>
</dbReference>
<feature type="binding site" evidence="19">
    <location>
        <position position="366"/>
    </location>
    <ligand>
        <name>substrate</name>
    </ligand>
</feature>
<dbReference type="FunFam" id="3.40.50.2020:FF:000025">
    <property type="entry name" value="Uridine monophosphate synthetase"/>
    <property type="match status" value="1"/>
</dbReference>
<dbReference type="HAMAP" id="MF_01208">
    <property type="entry name" value="PyrE"/>
    <property type="match status" value="1"/>
</dbReference>
<sequence>MAACMNSAIQSLILRLHEINAVKFGDFKLKSGIQSPVYFDLRVIISYPDVMVNVANLLWEKVAHCNYQSVCGVPYTALPFATIISAERHVPMLIRRKEAKSYGTKKLIEGKYEDGDICLIIEDVVSSGLSIMETAEALSNEGVIVKDAVVLLNREQGGYEKLKKAGIELHSVFTITDVLTVLKDADKMSAETVDRVTNYITQNRFNPGQAIQNEANPKTLAYGERAVLCSNPVTQRLFKVMEEKRTNLALSADVTDCKQLLQLVDKTGPYICMVKTHVDILEDFSEDFIAQLKQLADKHNFVIFEDRKFADIGNTVVHQYTRGLYHISEWAHIINAHLLPGPGIVQGLKQAGLSKGRGCLLIAEMSSVGNLATGEYTEACVKVAQENKDFIIGFISLRSLSADPELIHMTPGVQLEEAHDNLGQQYLTPSEVITKRGTDIIIVGRGIYQAKDPAVAARQYQLAGYDAYIARLTDTLTS</sequence>
<evidence type="ECO:0000256" key="4">
    <source>
        <dbReference type="ARBA" id="ARBA00009769"/>
    </source>
</evidence>
<dbReference type="PANTHER" id="PTHR19278">
    <property type="entry name" value="OROTATE PHOSPHORIBOSYLTRANSFERASE"/>
    <property type="match status" value="1"/>
</dbReference>
<dbReference type="Gene3D" id="3.40.50.2020">
    <property type="match status" value="1"/>
</dbReference>
<comment type="subunit">
    <text evidence="17">Homodimer; dimerization is required for enzymatic activity.</text>
</comment>
<feature type="binding site" evidence="19">
    <location>
        <position position="445"/>
    </location>
    <ligand>
        <name>substrate</name>
    </ligand>
</feature>
<evidence type="ECO:0000256" key="18">
    <source>
        <dbReference type="PIRSR" id="PIRSR614732-1"/>
    </source>
</evidence>
<feature type="binding site" evidence="19">
    <location>
        <position position="275"/>
    </location>
    <ligand>
        <name>substrate</name>
    </ligand>
</feature>
<dbReference type="CDD" id="cd04725">
    <property type="entry name" value="OMP_decarboxylase_like"/>
    <property type="match status" value="1"/>
</dbReference>
<comment type="catalytic activity">
    <reaction evidence="15">
        <text>orotidine 5'-phosphate + diphosphate = orotate + 5-phospho-alpha-D-ribose 1-diphosphate</text>
        <dbReference type="Rhea" id="RHEA:10380"/>
        <dbReference type="ChEBI" id="CHEBI:30839"/>
        <dbReference type="ChEBI" id="CHEBI:33019"/>
        <dbReference type="ChEBI" id="CHEBI:57538"/>
        <dbReference type="ChEBI" id="CHEBI:58017"/>
        <dbReference type="EC" id="2.4.2.10"/>
    </reaction>
    <physiologicalReaction direction="right-to-left" evidence="15">
        <dbReference type="Rhea" id="RHEA:10382"/>
    </physiologicalReaction>
</comment>
<comment type="function">
    <text evidence="16">Bifunctional enzyme catalyzing the last two steps of de novo pyrimidine biosynthesis, orotate phosphoribosyltransferase (OPRT), which converts orotate to orotidine-5'-monophosphate (OMP), and orotidine-5'-monophosphate decarboxylase (ODC), the terminal enzymatic reaction that decarboxylates OMP to uridine monophosphate (UMP).</text>
</comment>
<feature type="active site" description="For OMPdecase activity" evidence="18">
    <location>
        <position position="308"/>
    </location>
</feature>
<comment type="catalytic activity">
    <reaction evidence="14">
        <text>orotidine 5'-phosphate + H(+) = UMP + CO2</text>
        <dbReference type="Rhea" id="RHEA:11596"/>
        <dbReference type="ChEBI" id="CHEBI:15378"/>
        <dbReference type="ChEBI" id="CHEBI:16526"/>
        <dbReference type="ChEBI" id="CHEBI:57538"/>
        <dbReference type="ChEBI" id="CHEBI:57865"/>
        <dbReference type="EC" id="4.1.1.23"/>
    </reaction>
    <physiologicalReaction direction="left-to-right" evidence="14">
        <dbReference type="Rhea" id="RHEA:11597"/>
    </physiologicalReaction>
</comment>
<dbReference type="OMA" id="SAKHVCG"/>
<keyword evidence="21" id="KW-1185">Reference proteome</keyword>
<gene>
    <name evidence="22" type="primary">LOC106065284</name>
</gene>
<dbReference type="NCBIfam" id="TIGR01740">
    <property type="entry name" value="pyrF"/>
    <property type="match status" value="1"/>
</dbReference>
<evidence type="ECO:0000256" key="6">
    <source>
        <dbReference type="ARBA" id="ARBA00012321"/>
    </source>
</evidence>
<reference evidence="22" key="1">
    <citation type="submission" date="2025-08" db="UniProtKB">
        <authorList>
            <consortium name="RefSeq"/>
        </authorList>
    </citation>
    <scope>IDENTIFICATION</scope>
</reference>
<dbReference type="PANTHER" id="PTHR19278:SF9">
    <property type="entry name" value="URIDINE 5'-MONOPHOSPHATE SYNTHASE"/>
    <property type="match status" value="1"/>
</dbReference>
<evidence type="ECO:0000256" key="9">
    <source>
        <dbReference type="ARBA" id="ARBA00022679"/>
    </source>
</evidence>
<comment type="pathway">
    <text evidence="1">Pyrimidine metabolism; UMP biosynthesis via de novo pathway; UMP from orotate: step 2/2.</text>
</comment>
<dbReference type="InterPro" id="IPR023031">
    <property type="entry name" value="OPRT"/>
</dbReference>
<accession>A0A9U8EAT1</accession>
<evidence type="ECO:0000256" key="14">
    <source>
        <dbReference type="ARBA" id="ARBA00051583"/>
    </source>
</evidence>
<keyword evidence="12" id="KW-0456">Lyase</keyword>
<feature type="active site" description="For OMPdecase activity" evidence="18">
    <location>
        <position position="306"/>
    </location>
</feature>
<evidence type="ECO:0000256" key="1">
    <source>
        <dbReference type="ARBA" id="ARBA00004861"/>
    </source>
</evidence>
<dbReference type="Pfam" id="PF00215">
    <property type="entry name" value="OMPdecase"/>
    <property type="match status" value="1"/>
</dbReference>
<keyword evidence="11" id="KW-0665">Pyrimidine biosynthesis</keyword>
<comment type="pathway">
    <text evidence="2">Pyrimidine metabolism; UMP biosynthesis via de novo pathway; UMP from orotate: step 1/2.</text>
</comment>
<feature type="binding site" evidence="19">
    <location>
        <position position="253"/>
    </location>
    <ligand>
        <name>substrate</name>
    </ligand>
</feature>
<dbReference type="InterPro" id="IPR001754">
    <property type="entry name" value="OMPdeCOase_dom"/>
</dbReference>
<evidence type="ECO:0000256" key="8">
    <source>
        <dbReference type="ARBA" id="ARBA00022676"/>
    </source>
</evidence>
<dbReference type="Gene3D" id="3.20.20.70">
    <property type="entry name" value="Aldolase class I"/>
    <property type="match status" value="1"/>
</dbReference>
<dbReference type="GO" id="GO:0004588">
    <property type="term" value="F:orotate phosphoribosyltransferase activity"/>
    <property type="evidence" value="ECO:0007669"/>
    <property type="project" value="UniProtKB-EC"/>
</dbReference>
<evidence type="ECO:0000256" key="13">
    <source>
        <dbReference type="ARBA" id="ARBA00023268"/>
    </source>
</evidence>
<evidence type="ECO:0000256" key="19">
    <source>
        <dbReference type="PIRSR" id="PIRSR614732-2"/>
    </source>
</evidence>
<evidence type="ECO:0000256" key="5">
    <source>
        <dbReference type="ARBA" id="ARBA00011971"/>
    </source>
</evidence>
<dbReference type="PROSITE" id="PS00156">
    <property type="entry name" value="OMPDECASE"/>
    <property type="match status" value="1"/>
</dbReference>
<dbReference type="InterPro" id="IPR013785">
    <property type="entry name" value="Aldolase_TIM"/>
</dbReference>
<dbReference type="Pfam" id="PF00156">
    <property type="entry name" value="Pribosyltran"/>
    <property type="match status" value="1"/>
</dbReference>
<dbReference type="KEGG" id="bgt:106065284"/>
<dbReference type="CDD" id="cd06223">
    <property type="entry name" value="PRTases_typeI"/>
    <property type="match status" value="1"/>
</dbReference>
<comment type="similarity">
    <text evidence="4">In the C-terminal section; belongs to the OMP decarboxylase family.</text>
</comment>
<evidence type="ECO:0000313" key="22">
    <source>
        <dbReference type="RefSeq" id="XP_013079521.2"/>
    </source>
</evidence>
<dbReference type="GO" id="GO:0044205">
    <property type="term" value="P:'de novo' UMP biosynthetic process"/>
    <property type="evidence" value="ECO:0007669"/>
    <property type="project" value="InterPro"/>
</dbReference>
<dbReference type="SUPFAM" id="SSF51366">
    <property type="entry name" value="Ribulose-phoshate binding barrel"/>
    <property type="match status" value="1"/>
</dbReference>
<dbReference type="InterPro" id="IPR014732">
    <property type="entry name" value="OMPdecase"/>
</dbReference>
<protein>
    <recommendedName>
        <fullName evidence="7">Uridine 5'-monophosphate synthase</fullName>
        <ecNumber evidence="5">2.4.2.10</ecNumber>
        <ecNumber evidence="6">4.1.1.23</ecNumber>
    </recommendedName>
</protein>
<evidence type="ECO:0000256" key="2">
    <source>
        <dbReference type="ARBA" id="ARBA00004889"/>
    </source>
</evidence>
<dbReference type="InterPro" id="IPR004467">
    <property type="entry name" value="Or_phspho_trans_dom"/>
</dbReference>
<keyword evidence="9" id="KW-0808">Transferase</keyword>
<dbReference type="FunFam" id="3.20.20.70:FF:000092">
    <property type="entry name" value="Uridine monophosphate synthetase"/>
    <property type="match status" value="1"/>
</dbReference>
<evidence type="ECO:0000313" key="21">
    <source>
        <dbReference type="Proteomes" id="UP001165740"/>
    </source>
</evidence>
<dbReference type="EC" id="2.4.2.10" evidence="5"/>
<dbReference type="NCBIfam" id="NF010382">
    <property type="entry name" value="PRK13809.1"/>
    <property type="match status" value="1"/>
</dbReference>
<dbReference type="InterPro" id="IPR011060">
    <property type="entry name" value="RibuloseP-bd_barrel"/>
</dbReference>
<evidence type="ECO:0000256" key="3">
    <source>
        <dbReference type="ARBA" id="ARBA00006221"/>
    </source>
</evidence>
<dbReference type="EC" id="4.1.1.23" evidence="6"/>
<dbReference type="OrthoDB" id="10263753at2759"/>
<dbReference type="InterPro" id="IPR018089">
    <property type="entry name" value="OMPdecase_AS"/>
</dbReference>
<feature type="active site" description="For OMPdecase activity" evidence="18">
    <location>
        <position position="311"/>
    </location>
</feature>
<keyword evidence="13" id="KW-0511">Multifunctional enzyme</keyword>
<name>A0A9U8EAT1_BIOGL</name>
<dbReference type="AlphaFoldDB" id="A0A9U8EAT1"/>
<feature type="binding site" evidence="19">
    <location>
        <position position="444"/>
    </location>
    <ligand>
        <name>substrate</name>
    </ligand>
</feature>
<dbReference type="SUPFAM" id="SSF53271">
    <property type="entry name" value="PRTase-like"/>
    <property type="match status" value="1"/>
</dbReference>
<dbReference type="RefSeq" id="XP_013079521.2">
    <property type="nucleotide sequence ID" value="XM_013224067.2"/>
</dbReference>
<evidence type="ECO:0000256" key="15">
    <source>
        <dbReference type="ARBA" id="ARBA00051700"/>
    </source>
</evidence>
<evidence type="ECO:0000256" key="7">
    <source>
        <dbReference type="ARBA" id="ARBA00015047"/>
    </source>
</evidence>
<keyword evidence="10" id="KW-0210">Decarboxylase</keyword>
<dbReference type="InterPro" id="IPR029057">
    <property type="entry name" value="PRTase-like"/>
</dbReference>
<feature type="binding site" evidence="19">
    <location>
        <position position="424"/>
    </location>
    <ligand>
        <name>substrate</name>
    </ligand>
</feature>
<evidence type="ECO:0000256" key="17">
    <source>
        <dbReference type="ARBA" id="ARBA00063898"/>
    </source>
</evidence>
<feature type="domain" description="Orotidine 5'-phosphate decarboxylase" evidence="20">
    <location>
        <begin position="247"/>
        <end position="460"/>
    </location>
</feature>
<evidence type="ECO:0000259" key="20">
    <source>
        <dbReference type="SMART" id="SM00934"/>
    </source>
</evidence>
<evidence type="ECO:0000256" key="12">
    <source>
        <dbReference type="ARBA" id="ARBA00023239"/>
    </source>
</evidence>
<proteinExistence type="inferred from homology"/>